<comment type="caution">
    <text evidence="2">The sequence shown here is derived from an EMBL/GenBank/DDBJ whole genome shotgun (WGS) entry which is preliminary data.</text>
</comment>
<evidence type="ECO:0000313" key="2">
    <source>
        <dbReference type="EMBL" id="KKK46739.1"/>
    </source>
</evidence>
<organism evidence="2">
    <name type="scientific">marine sediment metagenome</name>
    <dbReference type="NCBI Taxonomy" id="412755"/>
    <lineage>
        <taxon>unclassified sequences</taxon>
        <taxon>metagenomes</taxon>
        <taxon>ecological metagenomes</taxon>
    </lineage>
</organism>
<evidence type="ECO:0000259" key="1">
    <source>
        <dbReference type="SMART" id="SM00507"/>
    </source>
</evidence>
<dbReference type="SMART" id="SM00507">
    <property type="entry name" value="HNHc"/>
    <property type="match status" value="1"/>
</dbReference>
<reference evidence="2" key="1">
    <citation type="journal article" date="2015" name="Nature">
        <title>Complex archaea that bridge the gap between prokaryotes and eukaryotes.</title>
        <authorList>
            <person name="Spang A."/>
            <person name="Saw J.H."/>
            <person name="Jorgensen S.L."/>
            <person name="Zaremba-Niedzwiedzka K."/>
            <person name="Martijn J."/>
            <person name="Lind A.E."/>
            <person name="van Eijk R."/>
            <person name="Schleper C."/>
            <person name="Guy L."/>
            <person name="Ettema T.J."/>
        </authorList>
    </citation>
    <scope>NUCLEOTIDE SEQUENCE</scope>
</reference>
<dbReference type="InterPro" id="IPR003615">
    <property type="entry name" value="HNH_nuc"/>
</dbReference>
<sequence>MNTLVEKDGRKRKNVVLVKCAHCRVKVLSRKDQLRKYCSKQCSAKGRRNRIEIPCGYCGKKIRKTKRRLSKSKSGLVFCSREHKDWAQRIDSGVKEVQPSHYGDGKSSYRKRALQEYGSKCVGCNYCELEDMLDVHHIDKDRENNSLTNLVVLCVFCHALITRGLVKITDERKLIREGPW</sequence>
<feature type="domain" description="HNH nuclease" evidence="1">
    <location>
        <begin position="108"/>
        <end position="159"/>
    </location>
</feature>
<accession>A0A0F8XXL4</accession>
<name>A0A0F8XXL4_9ZZZZ</name>
<gene>
    <name evidence="2" type="ORF">LCGC14_3162230</name>
</gene>
<dbReference type="EMBL" id="LAZR01069928">
    <property type="protein sequence ID" value="KKK46739.1"/>
    <property type="molecule type" value="Genomic_DNA"/>
</dbReference>
<protein>
    <recommendedName>
        <fullName evidence="1">HNH nuclease domain-containing protein</fullName>
    </recommendedName>
</protein>
<proteinExistence type="predicted"/>
<dbReference type="AlphaFoldDB" id="A0A0F8XXL4"/>
<dbReference type="CDD" id="cd00085">
    <property type="entry name" value="HNHc"/>
    <property type="match status" value="1"/>
</dbReference>